<keyword evidence="5 11" id="KW-0328">Glycosyltransferase</keyword>
<dbReference type="PANTHER" id="PTHR12468:SF2">
    <property type="entry name" value="GPI MANNOSYLTRANSFERASE 2"/>
    <property type="match status" value="1"/>
</dbReference>
<dbReference type="GO" id="GO:0031501">
    <property type="term" value="C:mannosyltransferase complex"/>
    <property type="evidence" value="ECO:0007669"/>
    <property type="project" value="TreeGrafter"/>
</dbReference>
<dbReference type="PANTHER" id="PTHR12468">
    <property type="entry name" value="GPI MANNOSYLTRANSFERASE 2"/>
    <property type="match status" value="1"/>
</dbReference>
<name>A0A6M2DXG1_XENCH</name>
<feature type="transmembrane region" description="Helical" evidence="11">
    <location>
        <begin position="251"/>
        <end position="277"/>
    </location>
</feature>
<evidence type="ECO:0000256" key="8">
    <source>
        <dbReference type="ARBA" id="ARBA00022824"/>
    </source>
</evidence>
<proteinExistence type="inferred from homology"/>
<dbReference type="InterPro" id="IPR007315">
    <property type="entry name" value="PIG-V/Gpi18"/>
</dbReference>
<dbReference type="GO" id="GO:0005789">
    <property type="term" value="C:endoplasmic reticulum membrane"/>
    <property type="evidence" value="ECO:0007669"/>
    <property type="project" value="UniProtKB-SubCell"/>
</dbReference>
<sequence>MYTLRRKIFWFALTSRLFLILLQAVANILIPDHKADAFRSPVVSTNSTSYGDLIIEKTLGGFNRWDAQYFMHISQYGYTYENTLAFFPLYPLIVRVVTEIVKVFLGGFVAYHNSLLLSAVVVNIYFFTKAALALHQLTLAILGDEKLAYISSILFCVNPASIFFSAPYSESVYAWLSFAGMLRCLDKTDIRFGNIAITSAVPFGLSCVARSNGLLNIGFILYHWTRNGVQKMWPEVVNRYRTLKTKWVTPFLVLPFVAATIQISITLVVTMTLYILVQIYNYRQFCMRNTLVLPEILVKYGEDNSFVMPGYGVSPWCDQEYPVAYSYVQSHYWNVGFLRYYRLKQIPNFLLAFPIVFIILWSTCKFIKQHPGYCLRLGTFPAKYQDNRKRPYVKPLYSSEMFVYFAHATVLVIFCLLFVHIQVTTRLVCSASPVLYWCCAYMFNSKLTDKNPTCIRTTVIGQNQRTMSFDFENLDNMYSKWRTFLITESLAGREAIIRWYFLGYYVVGTILFANFYPWT</sequence>
<evidence type="ECO:0000256" key="10">
    <source>
        <dbReference type="ARBA" id="ARBA00023136"/>
    </source>
</evidence>
<keyword evidence="7 11" id="KW-0812">Transmembrane</keyword>
<evidence type="ECO:0000256" key="6">
    <source>
        <dbReference type="ARBA" id="ARBA00022679"/>
    </source>
</evidence>
<dbReference type="Pfam" id="PF04188">
    <property type="entry name" value="Mannosyl_trans2"/>
    <property type="match status" value="1"/>
</dbReference>
<feature type="transmembrane region" description="Helical" evidence="11">
    <location>
        <begin position="147"/>
        <end position="168"/>
    </location>
</feature>
<feature type="chain" id="PRO_5027086830" description="GPI mannosyltransferase 2" evidence="12">
    <location>
        <begin position="38"/>
        <end position="519"/>
    </location>
</feature>
<keyword evidence="4 11" id="KW-0337">GPI-anchor biosynthesis</keyword>
<feature type="transmembrane region" description="Helical" evidence="11">
    <location>
        <begin position="499"/>
        <end position="518"/>
    </location>
</feature>
<dbReference type="UniPathway" id="UPA00196"/>
<comment type="pathway">
    <text evidence="2 11">Glycolipid biosynthesis; glycosylphosphatidylinositol-anchor biosynthesis.</text>
</comment>
<evidence type="ECO:0000256" key="5">
    <source>
        <dbReference type="ARBA" id="ARBA00022676"/>
    </source>
</evidence>
<dbReference type="AlphaFoldDB" id="A0A6M2DXG1"/>
<comment type="function">
    <text evidence="11">Mannosyltransferase involved in glycosylphosphatidylinositol-anchor biosynthesis.</text>
</comment>
<accession>A0A6M2DXG1</accession>
<feature type="transmembrane region" description="Helical" evidence="11">
    <location>
        <begin position="401"/>
        <end position="419"/>
    </location>
</feature>
<evidence type="ECO:0000313" key="13">
    <source>
        <dbReference type="EMBL" id="NOV51046.1"/>
    </source>
</evidence>
<reference evidence="13" key="1">
    <citation type="submission" date="2020-03" db="EMBL/GenBank/DDBJ databases">
        <title>Transcriptomic Profiling of the Digestive Tract of the Rat Flea, Xenopsylla cheopis, Following Blood Feeding and Infection with Yersinia pestis.</title>
        <authorList>
            <person name="Bland D.M."/>
            <person name="Martens C.A."/>
            <person name="Virtaneva K."/>
            <person name="Kanakabandi K."/>
            <person name="Long D."/>
            <person name="Rosenke R."/>
            <person name="Saturday G.A."/>
            <person name="Hoyt F.H."/>
            <person name="Bruno D.P."/>
            <person name="Ribeiro J.M.C."/>
            <person name="Hinnebusch J."/>
        </authorList>
    </citation>
    <scope>NUCLEOTIDE SEQUENCE</scope>
</reference>
<feature type="transmembrane region" description="Helical" evidence="11">
    <location>
        <begin position="115"/>
        <end position="135"/>
    </location>
</feature>
<keyword evidence="8 11" id="KW-0256">Endoplasmic reticulum</keyword>
<feature type="transmembrane region" description="Helical" evidence="11">
    <location>
        <begin position="349"/>
        <end position="368"/>
    </location>
</feature>
<dbReference type="GO" id="GO:0006506">
    <property type="term" value="P:GPI anchor biosynthetic process"/>
    <property type="evidence" value="ECO:0007669"/>
    <property type="project" value="UniProtKB-UniPathway"/>
</dbReference>
<evidence type="ECO:0000256" key="12">
    <source>
        <dbReference type="SAM" id="SignalP"/>
    </source>
</evidence>
<evidence type="ECO:0000256" key="1">
    <source>
        <dbReference type="ARBA" id="ARBA00004477"/>
    </source>
</evidence>
<keyword evidence="6 11" id="KW-0808">Transferase</keyword>
<keyword evidence="12" id="KW-0732">Signal</keyword>
<keyword evidence="10 11" id="KW-0472">Membrane</keyword>
<dbReference type="EC" id="2.4.1.-" evidence="11"/>
<keyword evidence="9 11" id="KW-1133">Transmembrane helix</keyword>
<evidence type="ECO:0000256" key="7">
    <source>
        <dbReference type="ARBA" id="ARBA00022692"/>
    </source>
</evidence>
<dbReference type="GO" id="GO:0000009">
    <property type="term" value="F:alpha-1,6-mannosyltransferase activity"/>
    <property type="evidence" value="ECO:0007669"/>
    <property type="project" value="InterPro"/>
</dbReference>
<protein>
    <recommendedName>
        <fullName evidence="11">GPI mannosyltransferase 2</fullName>
        <ecNumber evidence="11">2.4.1.-</ecNumber>
    </recommendedName>
</protein>
<dbReference type="EMBL" id="GIIL01007320">
    <property type="protein sequence ID" value="NOV51046.1"/>
    <property type="molecule type" value="Transcribed_RNA"/>
</dbReference>
<evidence type="ECO:0000256" key="3">
    <source>
        <dbReference type="ARBA" id="ARBA00008698"/>
    </source>
</evidence>
<feature type="signal peptide" evidence="12">
    <location>
        <begin position="1"/>
        <end position="37"/>
    </location>
</feature>
<organism evidence="13">
    <name type="scientific">Xenopsylla cheopis</name>
    <name type="common">Oriental rat flea</name>
    <name type="synonym">Pulex cheopis</name>
    <dbReference type="NCBI Taxonomy" id="163159"/>
    <lineage>
        <taxon>Eukaryota</taxon>
        <taxon>Metazoa</taxon>
        <taxon>Ecdysozoa</taxon>
        <taxon>Arthropoda</taxon>
        <taxon>Hexapoda</taxon>
        <taxon>Insecta</taxon>
        <taxon>Pterygota</taxon>
        <taxon>Neoptera</taxon>
        <taxon>Endopterygota</taxon>
        <taxon>Siphonaptera</taxon>
        <taxon>Pulicidae</taxon>
        <taxon>Xenopsyllinae</taxon>
        <taxon>Xenopsylla</taxon>
    </lineage>
</organism>
<evidence type="ECO:0000256" key="4">
    <source>
        <dbReference type="ARBA" id="ARBA00022502"/>
    </source>
</evidence>
<dbReference type="GO" id="GO:0004376">
    <property type="term" value="F:GPI mannosyltransferase activity"/>
    <property type="evidence" value="ECO:0007669"/>
    <property type="project" value="InterPro"/>
</dbReference>
<evidence type="ECO:0000256" key="9">
    <source>
        <dbReference type="ARBA" id="ARBA00022989"/>
    </source>
</evidence>
<comment type="caution">
    <text evidence="11">Lacks conserved residue(s) required for the propagation of feature annotation.</text>
</comment>
<evidence type="ECO:0000256" key="2">
    <source>
        <dbReference type="ARBA" id="ARBA00004687"/>
    </source>
</evidence>
<comment type="subcellular location">
    <subcellularLocation>
        <location evidence="1 11">Endoplasmic reticulum membrane</location>
        <topology evidence="1 11">Multi-pass membrane protein</topology>
    </subcellularLocation>
</comment>
<comment type="similarity">
    <text evidence="3 11">Belongs to the PIGV family.</text>
</comment>
<evidence type="ECO:0000256" key="11">
    <source>
        <dbReference type="RuleBase" id="RU363112"/>
    </source>
</evidence>